<comment type="caution">
    <text evidence="1">The sequence shown here is derived from an EMBL/GenBank/DDBJ whole genome shotgun (WGS) entry which is preliminary data.</text>
</comment>
<proteinExistence type="predicted"/>
<name>A0ACC3DYP1_9PEZI</name>
<evidence type="ECO:0000313" key="1">
    <source>
        <dbReference type="EMBL" id="KAK3081861.1"/>
    </source>
</evidence>
<sequence>MVRLSALSLCLATLFGCSTAQVELPISATALEYEPDWTSIYYSKSQPLLIGNDGSAAAGGFHTFSLNGNSSSLTEVASVAPGRTKLMTVVYNVGREDLIISIDQPTSVLRAYKINDLEPIPSIKTTVLGDWSALCTWKADSGDQYLFLFGKKQAKQFLVRRRRAFEIVEIQTFPVPLEVSSCAVSLPAGRIYIGADDDSNVYSFELAESTANPMMDVVGGVNDGITGLAIYVGAEQDYLLVAETDVIAVYTTSLELLGTMELSGAQEIEIQGLSVHQTASISYPSGAIAYALEYDDGAGFGVSSLQGILPQLNLTLNTRYNPSNRLAHFANGGDGDDPAIWLSPVSPDLSRIITTTKSDESPSLGVFDLTGKLLQTIKAGEPNNVDIIYGFAVGNETRDLAFAACREDNTLCLFEITSEGTLRTISGGSHPTPIEVYGSCTFKSPSSGKTYLFVNAKSAEYLQYELGSTANGTLTTTFLRSFTAGSGGQVEGCVVDNENGWLFVGEEPLGLWRYDAEPDSDVSEGFSVDVVSTSGGNLYADVEGVTLVPGKTNDEGFIIVSCQGVSAYNIYRRASPHDFVMTFTITGNMDGSVDRVSNTDGIAVIGNALNADFPNGFFVTHDDANELPEGGTSEEASFKLVSLEDILGAEAVASLGLLGQVDTQWNPRSS</sequence>
<reference evidence="1" key="1">
    <citation type="submission" date="2024-09" db="EMBL/GenBank/DDBJ databases">
        <title>Black Yeasts Isolated from many extreme environments.</title>
        <authorList>
            <person name="Coleine C."/>
            <person name="Stajich J.E."/>
            <person name="Selbmann L."/>
        </authorList>
    </citation>
    <scope>NUCLEOTIDE SEQUENCE</scope>
    <source>
        <strain evidence="1">CCFEE 5737</strain>
    </source>
</reference>
<evidence type="ECO:0000313" key="2">
    <source>
        <dbReference type="Proteomes" id="UP001186974"/>
    </source>
</evidence>
<protein>
    <submittedName>
        <fullName evidence="1">Uncharacterized protein</fullName>
    </submittedName>
</protein>
<organism evidence="1 2">
    <name type="scientific">Coniosporium uncinatum</name>
    <dbReference type="NCBI Taxonomy" id="93489"/>
    <lineage>
        <taxon>Eukaryota</taxon>
        <taxon>Fungi</taxon>
        <taxon>Dikarya</taxon>
        <taxon>Ascomycota</taxon>
        <taxon>Pezizomycotina</taxon>
        <taxon>Dothideomycetes</taxon>
        <taxon>Dothideomycetes incertae sedis</taxon>
        <taxon>Coniosporium</taxon>
    </lineage>
</organism>
<gene>
    <name evidence="1" type="ORF">LTS18_014785</name>
</gene>
<keyword evidence="2" id="KW-1185">Reference proteome</keyword>
<accession>A0ACC3DYP1</accession>
<dbReference type="Proteomes" id="UP001186974">
    <property type="component" value="Unassembled WGS sequence"/>
</dbReference>
<dbReference type="EMBL" id="JAWDJW010000048">
    <property type="protein sequence ID" value="KAK3081861.1"/>
    <property type="molecule type" value="Genomic_DNA"/>
</dbReference>